<evidence type="ECO:0000256" key="2">
    <source>
        <dbReference type="ARBA" id="ARBA00022714"/>
    </source>
</evidence>
<evidence type="ECO:0000256" key="6">
    <source>
        <dbReference type="ARBA" id="ARBA00023239"/>
    </source>
</evidence>
<dbReference type="Gene3D" id="3.50.30.80">
    <property type="entry name" value="IlvD/EDD C-terminal domain-like"/>
    <property type="match status" value="1"/>
</dbReference>
<keyword evidence="7" id="KW-0028">Amino-acid biosynthesis</keyword>
<dbReference type="GO" id="GO:0046872">
    <property type="term" value="F:metal ion binding"/>
    <property type="evidence" value="ECO:0007669"/>
    <property type="project" value="UniProtKB-KW"/>
</dbReference>
<dbReference type="Pfam" id="PF00920">
    <property type="entry name" value="ILVD_EDD_N"/>
    <property type="match status" value="1"/>
</dbReference>
<evidence type="ECO:0000259" key="8">
    <source>
        <dbReference type="Pfam" id="PF00920"/>
    </source>
</evidence>
<dbReference type="PANTHER" id="PTHR43183:SF1">
    <property type="entry name" value="HYPOTHETICAL DIHYDROXY-ACID DEHYDRATASE (EUROFUNG)-RELATED"/>
    <property type="match status" value="1"/>
</dbReference>
<dbReference type="InterPro" id="IPR000581">
    <property type="entry name" value="ILV_EDD_N"/>
</dbReference>
<dbReference type="NCBIfam" id="NF004784">
    <property type="entry name" value="PRK06131.1"/>
    <property type="match status" value="1"/>
</dbReference>
<dbReference type="InterPro" id="IPR020558">
    <property type="entry name" value="DiOHA_6PGluconate_deHydtase_CS"/>
</dbReference>
<dbReference type="GO" id="GO:0009082">
    <property type="term" value="P:branched-chain amino acid biosynthetic process"/>
    <property type="evidence" value="ECO:0007669"/>
    <property type="project" value="UniProtKB-KW"/>
</dbReference>
<keyword evidence="5" id="KW-0411">Iron-sulfur</keyword>
<dbReference type="RefSeq" id="WP_130108872.1">
    <property type="nucleotide sequence ID" value="NZ_CP035806.1"/>
</dbReference>
<evidence type="ECO:0000256" key="4">
    <source>
        <dbReference type="ARBA" id="ARBA00023004"/>
    </source>
</evidence>
<evidence type="ECO:0000256" key="5">
    <source>
        <dbReference type="ARBA" id="ARBA00023014"/>
    </source>
</evidence>
<feature type="domain" description="Dihydroxy-acid/6-phosphogluconate dehydratase C-terminal" evidence="9">
    <location>
        <begin position="380"/>
        <end position="571"/>
    </location>
</feature>
<protein>
    <submittedName>
        <fullName evidence="10">Dihydroxy-acid dehydratase</fullName>
        <ecNumber evidence="10">4.2.1.9</ecNumber>
    </submittedName>
</protein>
<keyword evidence="6 10" id="KW-0456">Lyase</keyword>
<evidence type="ECO:0000313" key="11">
    <source>
        <dbReference type="Proteomes" id="UP000289260"/>
    </source>
</evidence>
<reference evidence="10 11" key="1">
    <citation type="submission" date="2019-02" db="EMBL/GenBank/DDBJ databases">
        <authorList>
            <person name="Sun L."/>
            <person name="Pan D."/>
            <person name="Wu X."/>
        </authorList>
    </citation>
    <scope>NUCLEOTIDE SEQUENCE [LARGE SCALE GENOMIC DNA]</scope>
    <source>
        <strain evidence="10 11">JW-1</strain>
    </source>
</reference>
<keyword evidence="11" id="KW-1185">Reference proteome</keyword>
<dbReference type="PROSITE" id="PS00886">
    <property type="entry name" value="ILVD_EDD_1"/>
    <property type="match status" value="1"/>
</dbReference>
<dbReference type="GO" id="GO:0051537">
    <property type="term" value="F:2 iron, 2 sulfur cluster binding"/>
    <property type="evidence" value="ECO:0007669"/>
    <property type="project" value="UniProtKB-KW"/>
</dbReference>
<evidence type="ECO:0000256" key="3">
    <source>
        <dbReference type="ARBA" id="ARBA00022723"/>
    </source>
</evidence>
<feature type="domain" description="Dihydroxy-acid/6-phosphogluconate dehydratase N-terminal" evidence="8">
    <location>
        <begin position="56"/>
        <end position="366"/>
    </location>
</feature>
<dbReference type="EMBL" id="CP035806">
    <property type="protein sequence ID" value="QBE47718.1"/>
    <property type="molecule type" value="Genomic_DNA"/>
</dbReference>
<evidence type="ECO:0000313" key="10">
    <source>
        <dbReference type="EMBL" id="QBE47718.1"/>
    </source>
</evidence>
<keyword evidence="3" id="KW-0479">Metal-binding</keyword>
<dbReference type="InterPro" id="IPR052352">
    <property type="entry name" value="Sugar_Degrad_Dehydratases"/>
</dbReference>
<name>A0A4P6KCY5_9MICO</name>
<accession>A0A4P6KCY5</accession>
<proteinExistence type="inferred from homology"/>
<dbReference type="OrthoDB" id="9807077at2"/>
<dbReference type="SUPFAM" id="SSF52016">
    <property type="entry name" value="LeuD/IlvD-like"/>
    <property type="match status" value="1"/>
</dbReference>
<evidence type="ECO:0000256" key="7">
    <source>
        <dbReference type="ARBA" id="ARBA00023304"/>
    </source>
</evidence>
<comment type="similarity">
    <text evidence="1">Belongs to the IlvD/Edd family.</text>
</comment>
<dbReference type="Proteomes" id="UP000289260">
    <property type="component" value="Chromosome"/>
</dbReference>
<evidence type="ECO:0000259" key="9">
    <source>
        <dbReference type="Pfam" id="PF24877"/>
    </source>
</evidence>
<dbReference type="PANTHER" id="PTHR43183">
    <property type="entry name" value="HYPOTHETICAL DIHYDROXYACID DEHYDRATASE (EUROFUNG)-RELATED"/>
    <property type="match status" value="1"/>
</dbReference>
<dbReference type="GO" id="GO:0004160">
    <property type="term" value="F:dihydroxy-acid dehydratase activity"/>
    <property type="evidence" value="ECO:0007669"/>
    <property type="project" value="UniProtKB-EC"/>
</dbReference>
<dbReference type="KEGG" id="ltr:EVS81_01810"/>
<dbReference type="InterPro" id="IPR042096">
    <property type="entry name" value="Dihydro-acid_dehy_C"/>
</dbReference>
<dbReference type="InterPro" id="IPR056740">
    <property type="entry name" value="ILV_EDD_C"/>
</dbReference>
<keyword evidence="4" id="KW-0408">Iron</keyword>
<evidence type="ECO:0000256" key="1">
    <source>
        <dbReference type="ARBA" id="ARBA00006486"/>
    </source>
</evidence>
<keyword evidence="2" id="KW-0001">2Fe-2S</keyword>
<sequence>MSGTDDITPTDTAAAGAGELTGVDRSLTNYGDTGFSRFIRRAFLSSAGLDADDVARPVVGIVNTTSDYTTCHRDMPQLIENVKRGVLEAGGIPFVFPVMSLGEILTNPTTMLFRNLMAMELEEQLKSQPMDAVVLLGGCDKTVPAELMAAASADIPAIQLVVGPMMVGSFRGERLGACTDCRRLWSDFRGGRMDEASIAEANAELAPTAGTCMVMGTASTMGCLIEALGIALPFAGTAPSVSSQRLRLGTATGRRAVELAREGLRPSQILTERAFKNALVVLSAIAGSTNAVIHLTAIAKRLGIELTLDDFHEAAARTPLLVDCKPAGSNYLPDMHRDGGMPALLKTLAPLLDLDALTVTGKTLGQLIADEPGPQPWQRVIRKLEDPLGGEGALVSLTGSLAPQGALIKAAAATPELMIHEGSAVVFDSLDDLEARLDDESLGIAPDDVLVMRNIGPVGAGMPEAGSIPIPRYLAQQGVRDMVRISDGRMSGTAYGTIVLHCSPEAAIGGPLGLVRDGDRIRLDVPARTLDLLVDETELARRRNELQLPEPPPRGWRRLYAERVTQATQGADLDFLQ</sequence>
<dbReference type="InterPro" id="IPR037237">
    <property type="entry name" value="IlvD/EDD_N"/>
</dbReference>
<dbReference type="EC" id="4.2.1.9" evidence="10"/>
<dbReference type="AlphaFoldDB" id="A0A4P6KCY5"/>
<dbReference type="SUPFAM" id="SSF143975">
    <property type="entry name" value="IlvD/EDD N-terminal domain-like"/>
    <property type="match status" value="1"/>
</dbReference>
<keyword evidence="7" id="KW-0100">Branched-chain amino acid biosynthesis</keyword>
<dbReference type="Pfam" id="PF24877">
    <property type="entry name" value="ILV_EDD_C"/>
    <property type="match status" value="1"/>
</dbReference>
<gene>
    <name evidence="10" type="ORF">EVS81_01810</name>
</gene>
<organism evidence="10 11">
    <name type="scientific">Leucobacter triazinivorans</name>
    <dbReference type="NCBI Taxonomy" id="1784719"/>
    <lineage>
        <taxon>Bacteria</taxon>
        <taxon>Bacillati</taxon>
        <taxon>Actinomycetota</taxon>
        <taxon>Actinomycetes</taxon>
        <taxon>Micrococcales</taxon>
        <taxon>Microbacteriaceae</taxon>
        <taxon>Leucobacter</taxon>
    </lineage>
</organism>